<proteinExistence type="predicted"/>
<gene>
    <name evidence="1" type="ORF">FVZTVLPZ_CDS0248</name>
</gene>
<accession>A0AB38Z3Q5</accession>
<organism evidence="1">
    <name type="scientific">Klebsiella phage vB_KpnM_Iguana_ER37</name>
    <dbReference type="NCBI Taxonomy" id="3076781"/>
    <lineage>
        <taxon>Viruses</taxon>
        <taxon>Duplodnaviria</taxon>
        <taxon>Heunggongvirae</taxon>
        <taxon>Uroviricota</taxon>
        <taxon>Caudoviricetes</taxon>
    </lineage>
</organism>
<reference evidence="1" key="1">
    <citation type="submission" date="2023-08" db="EMBL/GenBank/DDBJ databases">
        <authorList>
            <person name="Rotman E.R."/>
            <person name="Mimee M."/>
        </authorList>
    </citation>
    <scope>NUCLEOTIDE SEQUENCE</scope>
</reference>
<dbReference type="EMBL" id="OR472445">
    <property type="protein sequence ID" value="WNV45745.1"/>
    <property type="molecule type" value="Genomic_DNA"/>
</dbReference>
<evidence type="ECO:0000313" key="1">
    <source>
        <dbReference type="EMBL" id="WNV45745.1"/>
    </source>
</evidence>
<name>A0AB38Z3Q5_9CAUD</name>
<sequence length="55" mass="6519">MCVEVQCVRSHGRQELLNATINWGRREPTRKWQNLLSLKVQAGLLKDFLMRYMIS</sequence>
<protein>
    <submittedName>
        <fullName evidence="1">Uncharacterized protein</fullName>
    </submittedName>
</protein>